<gene>
    <name evidence="3" type="ORF">RN001_007821</name>
</gene>
<dbReference type="SMART" id="SM00233">
    <property type="entry name" value="PH"/>
    <property type="match status" value="1"/>
</dbReference>
<dbReference type="PANTHER" id="PTHR45845:SF2">
    <property type="entry name" value="RIKEN CDNA D630003M21 GENE"/>
    <property type="match status" value="1"/>
</dbReference>
<evidence type="ECO:0000313" key="4">
    <source>
        <dbReference type="Proteomes" id="UP001353858"/>
    </source>
</evidence>
<dbReference type="Gene3D" id="2.30.29.30">
    <property type="entry name" value="Pleckstrin-homology domain (PH domain)/Phosphotyrosine-binding domain (PTB)"/>
    <property type="match status" value="1"/>
</dbReference>
<comment type="caution">
    <text evidence="3">The sequence shown here is derived from an EMBL/GenBank/DDBJ whole genome shotgun (WGS) entry which is preliminary data.</text>
</comment>
<protein>
    <recommendedName>
        <fullName evidence="2">DH domain-containing protein</fullName>
    </recommendedName>
</protein>
<dbReference type="InterPro" id="IPR035899">
    <property type="entry name" value="DBL_dom_sf"/>
</dbReference>
<feature type="domain" description="DH" evidence="2">
    <location>
        <begin position="489"/>
        <end position="661"/>
    </location>
</feature>
<feature type="compositionally biased region" description="Polar residues" evidence="1">
    <location>
        <begin position="84"/>
        <end position="93"/>
    </location>
</feature>
<dbReference type="EMBL" id="JARPUR010000003">
    <property type="protein sequence ID" value="KAK4879675.1"/>
    <property type="molecule type" value="Genomic_DNA"/>
</dbReference>
<dbReference type="InterPro" id="IPR011993">
    <property type="entry name" value="PH-like_dom_sf"/>
</dbReference>
<dbReference type="GO" id="GO:0005085">
    <property type="term" value="F:guanyl-nucleotide exchange factor activity"/>
    <property type="evidence" value="ECO:0007669"/>
    <property type="project" value="InterPro"/>
</dbReference>
<dbReference type="Proteomes" id="UP001353858">
    <property type="component" value="Unassembled WGS sequence"/>
</dbReference>
<dbReference type="InterPro" id="IPR000219">
    <property type="entry name" value="DH_dom"/>
</dbReference>
<feature type="compositionally biased region" description="Low complexity" evidence="1">
    <location>
        <begin position="115"/>
        <end position="126"/>
    </location>
</feature>
<dbReference type="SUPFAM" id="SSF50729">
    <property type="entry name" value="PH domain-like"/>
    <property type="match status" value="1"/>
</dbReference>
<feature type="compositionally biased region" description="Basic and acidic residues" evidence="1">
    <location>
        <begin position="95"/>
        <end position="109"/>
    </location>
</feature>
<accession>A0AAN7SR39</accession>
<dbReference type="Pfam" id="PF22697">
    <property type="entry name" value="SOS1_NGEF_PH"/>
    <property type="match status" value="1"/>
</dbReference>
<name>A0AAN7SR39_9COLE</name>
<dbReference type="SUPFAM" id="SSF48065">
    <property type="entry name" value="DBL homology domain (DH-domain)"/>
    <property type="match status" value="1"/>
</dbReference>
<feature type="region of interest" description="Disordered" evidence="1">
    <location>
        <begin position="809"/>
        <end position="839"/>
    </location>
</feature>
<dbReference type="PROSITE" id="PS50010">
    <property type="entry name" value="DH_2"/>
    <property type="match status" value="1"/>
</dbReference>
<feature type="region of interest" description="Disordered" evidence="1">
    <location>
        <begin position="404"/>
        <end position="426"/>
    </location>
</feature>
<feature type="compositionally biased region" description="Basic and acidic residues" evidence="1">
    <location>
        <begin position="822"/>
        <end position="832"/>
    </location>
</feature>
<dbReference type="SMART" id="SM00325">
    <property type="entry name" value="RhoGEF"/>
    <property type="match status" value="1"/>
</dbReference>
<evidence type="ECO:0000256" key="1">
    <source>
        <dbReference type="SAM" id="MobiDB-lite"/>
    </source>
</evidence>
<feature type="compositionally biased region" description="Basic residues" evidence="1">
    <location>
        <begin position="149"/>
        <end position="159"/>
    </location>
</feature>
<feature type="region of interest" description="Disordered" evidence="1">
    <location>
        <begin position="82"/>
        <end position="159"/>
    </location>
</feature>
<proteinExistence type="predicted"/>
<dbReference type="InterPro" id="IPR052231">
    <property type="entry name" value="Rho_GEF_signaling-related"/>
</dbReference>
<reference evidence="4" key="1">
    <citation type="submission" date="2023-01" db="EMBL/GenBank/DDBJ databases">
        <title>Key to firefly adult light organ development and bioluminescence: homeobox transcription factors regulate luciferase expression and transportation to peroxisome.</title>
        <authorList>
            <person name="Fu X."/>
        </authorList>
    </citation>
    <scope>NUCLEOTIDE SEQUENCE [LARGE SCALE GENOMIC DNA]</scope>
</reference>
<dbReference type="InterPro" id="IPR001849">
    <property type="entry name" value="PH_domain"/>
</dbReference>
<keyword evidence="4" id="KW-1185">Reference proteome</keyword>
<evidence type="ECO:0000313" key="3">
    <source>
        <dbReference type="EMBL" id="KAK4879675.1"/>
    </source>
</evidence>
<dbReference type="AlphaFoldDB" id="A0AAN7SR39"/>
<dbReference type="Pfam" id="PF00621">
    <property type="entry name" value="RhoGEF"/>
    <property type="match status" value="1"/>
</dbReference>
<sequence length="839" mass="97667">MSEGKKSEVLRRACQKIKQLRERNVVKSIVLEYENVLSQVETDVTNMGANQSVPQPITNNTNSLVKQRIEKFNQIGNEFKKTTRSVSTNSNTIKHNKDFLRSKSEDSMKNKNKNSVKITISGSKSITKSEKQPRKTLSKSKTDTAVKQPNKKNSGKKVKSNLNARTECNLEIIAHENASIEPQSVETETIPITNENAILYTENTKIKDDMYSEVNNIDEEFDKIESQLQNATKDIFEMTETKPVFTSSVHNFFITNNRRDTELNKDNQTDTYCDLNDIENVDIYMFERSSFSNDCENEFGEISKNDLKNVDFVEAYNQTGHELIVTTIHSVTEAFIEDENLISEKKTDLNRIEFMHDQEKKPEEQICNGDHNSLNGVDNKLYFSKEELETLLPDDDNELYKHVTTKSTDDSISESISQGDLQENIEETPEISVQNAYFDSIKSETTIYDSFQNPRIAKVRSITKREEFPKDSFLKDDDDVTKHLEYKSKIEYIIEELIETEKKYIDHLESILEDYMPYFKSNNLVPKNVIRTLFGNIKEIYQTTQKLYRTLKGCSNYEGIAKTFLRYNKLFELYPLYFKNKPIADQYLLGEFKEIIAIRERELNDQLGLASHLLTPIQRLGKYILFLGQINKELNKNGINSEYVVMALNMVKKEMTTGNDYVAVDSIKKCPIGLVHQGSFLMRGKFKVLKPKKYEAVVFFFEKIIVFTAAHPKNSELFIYKDSIKLDEMGIVTYDDEPLIIHLKRFPSGNGKEPDEQNRYVIEAKREKDKKMWCDEIEKRLWDQLIRCRERQMLLNNCARKKHLFEDTADQTRKKKAGHRSLPRDLEKDKRKSTFYLNY</sequence>
<dbReference type="PANTHER" id="PTHR45845">
    <property type="entry name" value="RHO GUANINE NUCLEOTIDE EXCHANGE FACTOR-RELATED"/>
    <property type="match status" value="1"/>
</dbReference>
<dbReference type="Gene3D" id="1.20.900.10">
    <property type="entry name" value="Dbl homology (DH) domain"/>
    <property type="match status" value="1"/>
</dbReference>
<evidence type="ECO:0000259" key="2">
    <source>
        <dbReference type="PROSITE" id="PS50010"/>
    </source>
</evidence>
<dbReference type="InterPro" id="IPR055251">
    <property type="entry name" value="SOS1_NGEF_PH"/>
</dbReference>
<organism evidence="3 4">
    <name type="scientific">Aquatica leii</name>
    <dbReference type="NCBI Taxonomy" id="1421715"/>
    <lineage>
        <taxon>Eukaryota</taxon>
        <taxon>Metazoa</taxon>
        <taxon>Ecdysozoa</taxon>
        <taxon>Arthropoda</taxon>
        <taxon>Hexapoda</taxon>
        <taxon>Insecta</taxon>
        <taxon>Pterygota</taxon>
        <taxon>Neoptera</taxon>
        <taxon>Endopterygota</taxon>
        <taxon>Coleoptera</taxon>
        <taxon>Polyphaga</taxon>
        <taxon>Elateriformia</taxon>
        <taxon>Elateroidea</taxon>
        <taxon>Lampyridae</taxon>
        <taxon>Luciolinae</taxon>
        <taxon>Aquatica</taxon>
    </lineage>
</organism>